<dbReference type="InterPro" id="IPR019734">
    <property type="entry name" value="TPR_rpt"/>
</dbReference>
<evidence type="ECO:0008006" key="6">
    <source>
        <dbReference type="Google" id="ProtNLM"/>
    </source>
</evidence>
<evidence type="ECO:0000256" key="3">
    <source>
        <dbReference type="PROSITE-ProRule" id="PRU00339"/>
    </source>
</evidence>
<reference evidence="4" key="1">
    <citation type="submission" date="2021-03" db="EMBL/GenBank/DDBJ databases">
        <title>Comparative genomics and phylogenomic investigation of the class Geoglossomycetes provide insights into ecological specialization and systematics.</title>
        <authorList>
            <person name="Melie T."/>
            <person name="Pirro S."/>
            <person name="Miller A.N."/>
            <person name="Quandt A."/>
        </authorList>
    </citation>
    <scope>NUCLEOTIDE SEQUENCE</scope>
    <source>
        <strain evidence="4">GBOQ0MN5Z8</strain>
    </source>
</reference>
<accession>A0A9P8HQI4</accession>
<keyword evidence="2 3" id="KW-0802">TPR repeat</keyword>
<evidence type="ECO:0000313" key="5">
    <source>
        <dbReference type="Proteomes" id="UP000698800"/>
    </source>
</evidence>
<dbReference type="Pfam" id="PF14559">
    <property type="entry name" value="TPR_19"/>
    <property type="match status" value="2"/>
</dbReference>
<dbReference type="EMBL" id="JAGHQL010000360">
    <property type="protein sequence ID" value="KAH0533762.1"/>
    <property type="molecule type" value="Genomic_DNA"/>
</dbReference>
<dbReference type="Gene3D" id="1.25.40.10">
    <property type="entry name" value="Tetratricopeptide repeat domain"/>
    <property type="match status" value="3"/>
</dbReference>
<keyword evidence="5" id="KW-1185">Reference proteome</keyword>
<feature type="repeat" description="TPR" evidence="3">
    <location>
        <begin position="162"/>
        <end position="195"/>
    </location>
</feature>
<gene>
    <name evidence="4" type="ORF">FGG08_007569</name>
</gene>
<dbReference type="PANTHER" id="PTHR45586">
    <property type="entry name" value="TPR REPEAT-CONTAINING PROTEIN PA4667"/>
    <property type="match status" value="1"/>
</dbReference>
<proteinExistence type="predicted"/>
<dbReference type="PROSITE" id="PS50005">
    <property type="entry name" value="TPR"/>
    <property type="match status" value="2"/>
</dbReference>
<dbReference type="Proteomes" id="UP000698800">
    <property type="component" value="Unassembled WGS sequence"/>
</dbReference>
<evidence type="ECO:0000256" key="2">
    <source>
        <dbReference type="ARBA" id="ARBA00022803"/>
    </source>
</evidence>
<evidence type="ECO:0000313" key="4">
    <source>
        <dbReference type="EMBL" id="KAH0533762.1"/>
    </source>
</evidence>
<sequence>AMRGGDLKEAEKLYREALALNPRLAAAWANIGLLQSNARKYPEAVKSFSRAHAIEPNNPAYLMPLAQVQSQAGQLDGAERTLQQARRIWPLADGVLSMLATIQMNLQHYTGAADTLKDLNLIRKGKDKQTTRLLITALMGANQRKEARRYARLMALQFPTDPVAHLLVGDLAAQLQDWREAVKAYNRAFTLDPKAGKAALAAGAAAEKMGDIGQAETIYKKLAQKRSGEPIARLALGKISLLHKDYSQAQKQLEAAFVGQKNAGSEPEFLVPLGEALLFQGVQNDDRAREYLKAAVAIDPAHERARKSLAFLNIRAGRLADAVVQLRALEELNPEDLATQRQIAELLGVLGKTDAAADAWEILASKAPKDPTPLRDLAALRMKENKLPEARKALRRALTRAPDDLETQLDLAELEEKAGDIATALRVLERVTAANPAQPAPQWALACLWLRRQQPMQAEKPILALETSGAAGLNLARRRTETLPGSPEVWYVYGRLLRHAGRAEEAGKAFAESARKGFTLSLPNDK</sequence>
<dbReference type="SUPFAM" id="SSF48452">
    <property type="entry name" value="TPR-like"/>
    <property type="match status" value="2"/>
</dbReference>
<feature type="non-terminal residue" evidence="4">
    <location>
        <position position="1"/>
    </location>
</feature>
<name>A0A9P8HQI4_9PEZI</name>
<comment type="caution">
    <text evidence="4">The sequence shown here is derived from an EMBL/GenBank/DDBJ whole genome shotgun (WGS) entry which is preliminary data.</text>
</comment>
<dbReference type="InterPro" id="IPR051012">
    <property type="entry name" value="CellSynth/LPSAsmb/PSIAsmb"/>
</dbReference>
<feature type="repeat" description="TPR" evidence="3">
    <location>
        <begin position="25"/>
        <end position="58"/>
    </location>
</feature>
<organism evidence="4 5">
    <name type="scientific">Glutinoglossum americanum</name>
    <dbReference type="NCBI Taxonomy" id="1670608"/>
    <lineage>
        <taxon>Eukaryota</taxon>
        <taxon>Fungi</taxon>
        <taxon>Dikarya</taxon>
        <taxon>Ascomycota</taxon>
        <taxon>Pezizomycotina</taxon>
        <taxon>Geoglossomycetes</taxon>
        <taxon>Geoglossales</taxon>
        <taxon>Geoglossaceae</taxon>
        <taxon>Glutinoglossum</taxon>
    </lineage>
</organism>
<keyword evidence="1" id="KW-0677">Repeat</keyword>
<dbReference type="InterPro" id="IPR011990">
    <property type="entry name" value="TPR-like_helical_dom_sf"/>
</dbReference>
<evidence type="ECO:0000256" key="1">
    <source>
        <dbReference type="ARBA" id="ARBA00022737"/>
    </source>
</evidence>
<dbReference type="AlphaFoldDB" id="A0A9P8HQI4"/>
<dbReference type="SMART" id="SM00028">
    <property type="entry name" value="TPR"/>
    <property type="match status" value="9"/>
</dbReference>
<protein>
    <recommendedName>
        <fullName evidence="6">Tetratricopeptide repeat protein</fullName>
    </recommendedName>
</protein>
<dbReference type="OrthoDB" id="1658288at2759"/>
<dbReference type="Pfam" id="PF13432">
    <property type="entry name" value="TPR_16"/>
    <property type="match status" value="2"/>
</dbReference>
<dbReference type="PANTHER" id="PTHR45586:SF1">
    <property type="entry name" value="LIPOPOLYSACCHARIDE ASSEMBLY PROTEIN B"/>
    <property type="match status" value="1"/>
</dbReference>